<proteinExistence type="predicted"/>
<organism evidence="1 2">
    <name type="scientific">Bugula neritina</name>
    <name type="common">Brown bryozoan</name>
    <name type="synonym">Sertularia neritina</name>
    <dbReference type="NCBI Taxonomy" id="10212"/>
    <lineage>
        <taxon>Eukaryota</taxon>
        <taxon>Metazoa</taxon>
        <taxon>Spiralia</taxon>
        <taxon>Lophotrochozoa</taxon>
        <taxon>Bryozoa</taxon>
        <taxon>Gymnolaemata</taxon>
        <taxon>Cheilostomatida</taxon>
        <taxon>Flustrina</taxon>
        <taxon>Buguloidea</taxon>
        <taxon>Bugulidae</taxon>
        <taxon>Bugula</taxon>
    </lineage>
</organism>
<dbReference type="Proteomes" id="UP000593567">
    <property type="component" value="Unassembled WGS sequence"/>
</dbReference>
<comment type="caution">
    <text evidence="1">The sequence shown here is derived from an EMBL/GenBank/DDBJ whole genome shotgun (WGS) entry which is preliminary data.</text>
</comment>
<protein>
    <submittedName>
        <fullName evidence="1">Uncharacterized protein</fullName>
    </submittedName>
</protein>
<dbReference type="EMBL" id="VXIV02001739">
    <property type="protein sequence ID" value="KAF6030187.1"/>
    <property type="molecule type" value="Genomic_DNA"/>
</dbReference>
<keyword evidence="2" id="KW-1185">Reference proteome</keyword>
<gene>
    <name evidence="1" type="ORF">EB796_011501</name>
</gene>
<name>A0A7J7JW47_BUGNE</name>
<evidence type="ECO:0000313" key="1">
    <source>
        <dbReference type="EMBL" id="KAF6030187.1"/>
    </source>
</evidence>
<accession>A0A7J7JW47</accession>
<evidence type="ECO:0000313" key="2">
    <source>
        <dbReference type="Proteomes" id="UP000593567"/>
    </source>
</evidence>
<dbReference type="AlphaFoldDB" id="A0A7J7JW47"/>
<reference evidence="1" key="1">
    <citation type="submission" date="2020-06" db="EMBL/GenBank/DDBJ databases">
        <title>Draft genome of Bugula neritina, a colonial animal packing powerful symbionts and potential medicines.</title>
        <authorList>
            <person name="Rayko M."/>
        </authorList>
    </citation>
    <scope>NUCLEOTIDE SEQUENCE [LARGE SCALE GENOMIC DNA]</scope>
    <source>
        <strain evidence="1">Kwan_BN1</strain>
    </source>
</reference>
<sequence>MPVNLQTQTTVSLFPEFQHLLLDYSIYHCPARILCISYNETQQQYNRTSADLCLHHGQYSDVDGSV</sequence>